<protein>
    <submittedName>
        <fullName evidence="2">OIT3 protein</fullName>
    </submittedName>
</protein>
<organism evidence="2 3">
    <name type="scientific">Branchiostoma lanceolatum</name>
    <name type="common">Common lancelet</name>
    <name type="synonym">Amphioxus lanceolatum</name>
    <dbReference type="NCBI Taxonomy" id="7740"/>
    <lineage>
        <taxon>Eukaryota</taxon>
        <taxon>Metazoa</taxon>
        <taxon>Chordata</taxon>
        <taxon>Cephalochordata</taxon>
        <taxon>Leptocardii</taxon>
        <taxon>Amphioxiformes</taxon>
        <taxon>Branchiostomatidae</taxon>
        <taxon>Branchiostoma</taxon>
    </lineage>
</organism>
<name>A0A8J9ZTA0_BRALA</name>
<evidence type="ECO:0000313" key="3">
    <source>
        <dbReference type="Proteomes" id="UP000838412"/>
    </source>
</evidence>
<feature type="signal peptide" evidence="1">
    <location>
        <begin position="1"/>
        <end position="17"/>
    </location>
</feature>
<dbReference type="OrthoDB" id="2015116at2759"/>
<dbReference type="AlphaFoldDB" id="A0A8J9ZTA0"/>
<sequence length="88" mass="9465">MILTLVIFLVTTAVVHGDPCQDYVALDEPLRSTGALWTVTGHDPPLCDDGLETKWYRFVSPAGGVIPTTCSLLNQTSCSTLGPVWMNG</sequence>
<evidence type="ECO:0000256" key="1">
    <source>
        <dbReference type="SAM" id="SignalP"/>
    </source>
</evidence>
<reference evidence="2" key="1">
    <citation type="submission" date="2022-01" db="EMBL/GenBank/DDBJ databases">
        <authorList>
            <person name="Braso-Vives M."/>
        </authorList>
    </citation>
    <scope>NUCLEOTIDE SEQUENCE</scope>
</reference>
<gene>
    <name evidence="2" type="primary">OIT3</name>
    <name evidence="2" type="ORF">BLAG_LOCUS16493</name>
</gene>
<accession>A0A8J9ZTA0</accession>
<keyword evidence="3" id="KW-1185">Reference proteome</keyword>
<dbReference type="EMBL" id="OV696688">
    <property type="protein sequence ID" value="CAH1259111.1"/>
    <property type="molecule type" value="Genomic_DNA"/>
</dbReference>
<feature type="chain" id="PRO_5035436771" evidence="1">
    <location>
        <begin position="18"/>
        <end position="88"/>
    </location>
</feature>
<keyword evidence="1" id="KW-0732">Signal</keyword>
<evidence type="ECO:0000313" key="2">
    <source>
        <dbReference type="EMBL" id="CAH1259111.1"/>
    </source>
</evidence>
<proteinExistence type="predicted"/>
<dbReference type="Proteomes" id="UP000838412">
    <property type="component" value="Chromosome 3"/>
</dbReference>